<dbReference type="Gene3D" id="1.10.287.130">
    <property type="match status" value="1"/>
</dbReference>
<dbReference type="AlphaFoldDB" id="A0A5E3ZYE7"/>
<keyword evidence="11 16" id="KW-1133">Transmembrane helix</keyword>
<dbReference type="SUPFAM" id="SSF158472">
    <property type="entry name" value="HAMP domain-like"/>
    <property type="match status" value="1"/>
</dbReference>
<dbReference type="SMART" id="SM00304">
    <property type="entry name" value="HAMP"/>
    <property type="match status" value="1"/>
</dbReference>
<keyword evidence="5" id="KW-0597">Phosphoprotein</keyword>
<evidence type="ECO:0000256" key="11">
    <source>
        <dbReference type="ARBA" id="ARBA00022989"/>
    </source>
</evidence>
<dbReference type="Gene3D" id="6.10.340.10">
    <property type="match status" value="1"/>
</dbReference>
<evidence type="ECO:0000256" key="3">
    <source>
        <dbReference type="ARBA" id="ARBA00012438"/>
    </source>
</evidence>
<name>A0A5E3ZYE7_9ACTN</name>
<dbReference type="SMART" id="SM00388">
    <property type="entry name" value="HisKA"/>
    <property type="match status" value="1"/>
</dbReference>
<protein>
    <recommendedName>
        <fullName evidence="14">Sensor histidine kinase MtrB</fullName>
        <ecNumber evidence="3">2.7.13.3</ecNumber>
    </recommendedName>
</protein>
<dbReference type="SUPFAM" id="SSF55874">
    <property type="entry name" value="ATPase domain of HSP90 chaperone/DNA topoisomerase II/histidine kinase"/>
    <property type="match status" value="1"/>
</dbReference>
<keyword evidence="13 16" id="KW-0472">Membrane</keyword>
<evidence type="ECO:0000256" key="8">
    <source>
        <dbReference type="ARBA" id="ARBA00022741"/>
    </source>
</evidence>
<accession>A0A5E3ZYE7</accession>
<feature type="domain" description="HAMP" evidence="18">
    <location>
        <begin position="382"/>
        <end position="434"/>
    </location>
</feature>
<evidence type="ECO:0000256" key="7">
    <source>
        <dbReference type="ARBA" id="ARBA00022692"/>
    </source>
</evidence>
<dbReference type="CDD" id="cd00082">
    <property type="entry name" value="HisKA"/>
    <property type="match status" value="1"/>
</dbReference>
<dbReference type="NCBIfam" id="NF040691">
    <property type="entry name" value="MtrAB_MtrB"/>
    <property type="match status" value="1"/>
</dbReference>
<feature type="compositionally biased region" description="Polar residues" evidence="15">
    <location>
        <begin position="82"/>
        <end position="93"/>
    </location>
</feature>
<keyword evidence="8" id="KW-0547">Nucleotide-binding</keyword>
<evidence type="ECO:0000256" key="16">
    <source>
        <dbReference type="SAM" id="Phobius"/>
    </source>
</evidence>
<feature type="region of interest" description="Disordered" evidence="15">
    <location>
        <begin position="759"/>
        <end position="832"/>
    </location>
</feature>
<proteinExistence type="predicted"/>
<dbReference type="FunFam" id="1.10.287.130:FF:000010">
    <property type="entry name" value="Two-component sensor histidine kinase"/>
    <property type="match status" value="1"/>
</dbReference>
<evidence type="ECO:0000256" key="2">
    <source>
        <dbReference type="ARBA" id="ARBA00004651"/>
    </source>
</evidence>
<evidence type="ECO:0000256" key="6">
    <source>
        <dbReference type="ARBA" id="ARBA00022679"/>
    </source>
</evidence>
<evidence type="ECO:0000256" key="10">
    <source>
        <dbReference type="ARBA" id="ARBA00022840"/>
    </source>
</evidence>
<dbReference type="InterPro" id="IPR003660">
    <property type="entry name" value="HAMP_dom"/>
</dbReference>
<dbReference type="InterPro" id="IPR003594">
    <property type="entry name" value="HATPase_dom"/>
</dbReference>
<evidence type="ECO:0000259" key="17">
    <source>
        <dbReference type="PROSITE" id="PS50109"/>
    </source>
</evidence>
<feature type="domain" description="Histidine kinase" evidence="17">
    <location>
        <begin position="449"/>
        <end position="666"/>
    </location>
</feature>
<evidence type="ECO:0000256" key="4">
    <source>
        <dbReference type="ARBA" id="ARBA00022475"/>
    </source>
</evidence>
<dbReference type="PROSITE" id="PS50885">
    <property type="entry name" value="HAMP"/>
    <property type="match status" value="1"/>
</dbReference>
<feature type="compositionally biased region" description="Basic and acidic residues" evidence="15">
    <location>
        <begin position="823"/>
        <end position="832"/>
    </location>
</feature>
<feature type="transmembrane region" description="Helical" evidence="16">
    <location>
        <begin position="362"/>
        <end position="380"/>
    </location>
</feature>
<evidence type="ECO:0000256" key="5">
    <source>
        <dbReference type="ARBA" id="ARBA00022553"/>
    </source>
</evidence>
<keyword evidence="7 16" id="KW-0812">Transmembrane</keyword>
<comment type="subcellular location">
    <subcellularLocation>
        <location evidence="2">Cell membrane</location>
        <topology evidence="2">Multi-pass membrane protein</topology>
    </subcellularLocation>
</comment>
<dbReference type="RefSeq" id="WP_053979083.1">
    <property type="nucleotide sequence ID" value="NZ_CP009312.1"/>
</dbReference>
<evidence type="ECO:0000313" key="20">
    <source>
        <dbReference type="Proteomes" id="UP000324288"/>
    </source>
</evidence>
<feature type="compositionally biased region" description="Low complexity" evidence="15">
    <location>
        <begin position="115"/>
        <end position="132"/>
    </location>
</feature>
<evidence type="ECO:0000256" key="15">
    <source>
        <dbReference type="SAM" id="MobiDB-lite"/>
    </source>
</evidence>
<feature type="region of interest" description="Disordered" evidence="15">
    <location>
        <begin position="1"/>
        <end position="102"/>
    </location>
</feature>
<evidence type="ECO:0000313" key="19">
    <source>
        <dbReference type="EMBL" id="VHO01307.1"/>
    </source>
</evidence>
<reference evidence="19 20" key="1">
    <citation type="submission" date="2019-04" db="EMBL/GenBank/DDBJ databases">
        <authorList>
            <person name="Seth-Smith MB H."/>
            <person name="Seth-Smith H."/>
        </authorList>
    </citation>
    <scope>NUCLEOTIDE SEQUENCE [LARGE SCALE GENOMIC DNA]</scope>
    <source>
        <strain evidence="19">USB-603019</strain>
    </source>
</reference>
<dbReference type="PROSITE" id="PS50109">
    <property type="entry name" value="HIS_KIN"/>
    <property type="match status" value="1"/>
</dbReference>
<dbReference type="PRINTS" id="PR00344">
    <property type="entry name" value="BCTRLSENSOR"/>
</dbReference>
<evidence type="ECO:0000259" key="18">
    <source>
        <dbReference type="PROSITE" id="PS50885"/>
    </source>
</evidence>
<comment type="catalytic activity">
    <reaction evidence="1">
        <text>ATP + protein L-histidine = ADP + protein N-phospho-L-histidine.</text>
        <dbReference type="EC" id="2.7.13.3"/>
    </reaction>
</comment>
<dbReference type="CDD" id="cd00075">
    <property type="entry name" value="HATPase"/>
    <property type="match status" value="1"/>
</dbReference>
<dbReference type="CDD" id="cd06225">
    <property type="entry name" value="HAMP"/>
    <property type="match status" value="1"/>
</dbReference>
<dbReference type="OrthoDB" id="9786919at2"/>
<dbReference type="EC" id="2.7.13.3" evidence="3"/>
<dbReference type="SMART" id="SM00387">
    <property type="entry name" value="HATPase_c"/>
    <property type="match status" value="1"/>
</dbReference>
<dbReference type="PANTHER" id="PTHR43547:SF2">
    <property type="entry name" value="HYBRID SIGNAL TRANSDUCTION HISTIDINE KINASE C"/>
    <property type="match status" value="1"/>
</dbReference>
<dbReference type="GO" id="GO:0005886">
    <property type="term" value="C:plasma membrane"/>
    <property type="evidence" value="ECO:0007669"/>
    <property type="project" value="UniProtKB-SubCell"/>
</dbReference>
<dbReference type="SUPFAM" id="SSF47384">
    <property type="entry name" value="Homodimeric domain of signal transducing histidine kinase"/>
    <property type="match status" value="1"/>
</dbReference>
<evidence type="ECO:0000256" key="12">
    <source>
        <dbReference type="ARBA" id="ARBA00023012"/>
    </source>
</evidence>
<evidence type="ECO:0000256" key="9">
    <source>
        <dbReference type="ARBA" id="ARBA00022777"/>
    </source>
</evidence>
<dbReference type="Proteomes" id="UP000324288">
    <property type="component" value="Chromosome"/>
</dbReference>
<sequence length="832" mass="89044">MTRHPRHSWHPGDGTSADSGAPAATTRSAPGISYVPLPGRHATDDEPTAAKVSAPSAPLSADEMPVGGFPANEYAGGEHAGGSSSTGEATVASTEPHDNTGTAVADEGVIVDSAAEAPEASAPASDSTARTSWSRRRTERKEQRKQHRTEKAQRPRQQRFPWVLRGWGRRKLREAKQRWRQSLQFRTVTTTIVLATLILTLTLFGLSAQIAQRILDSKVAGAERDLSTARLIVESQLNGSDRSATDETRMASALAVLTAQGPQAGQLSANAGSFVPVLYIPADGLRPAISTPSKLAIPPALVNFVSSNQVSYQYSHMDLGAGDTKVLIVGTPTNVDMPDLQLYLIYSLAGEERTLNLFNTTLFSGGLLIVILMGFASYLVSRQMVRPIRQAANAAQHFASGDLDARMEIRGEDDFARLGTSFNEMAASLQQQIVQLEEFGSAQKRFTSDVSHELRTPLTTVRMAADIIYDHADDLDPGTARASQLMVKELDKFESLLNDLLEISRHDAGVAELNSERIDIRTCVYSAIAAVSGVAASADVSAEIDMPETPVMCDVDSRRVERILRNLLANAYDHCESKPVILTVRAGDDTVGISVRDHGVGLKPGEAKKVFDRFWRADPSRVRQSGGTGLGLAIATQDAELHGGRLEAWGMPGEGSCFRLTLPREAGRAVTSSPVPLRFPVVDAGEVTEPMATGEIPLSEYLEVKRADAGTATPHSGELPVVSLDDRTGDIPLAEAYSDTAVGRTNVNPTGELSYPTDPISGEFPLQEPPAPQSDFTERPFSGGTELNTVPSEHTTTGPVSAPLEGLAEVPASTAGFSAPRLSHPDIVEEDD</sequence>
<dbReference type="InterPro" id="IPR047669">
    <property type="entry name" value="MtrAB_MtrB"/>
</dbReference>
<keyword evidence="4" id="KW-1003">Cell membrane</keyword>
<dbReference type="FunFam" id="3.30.565.10:FF:000013">
    <property type="entry name" value="Two-component sensor histidine kinase"/>
    <property type="match status" value="1"/>
</dbReference>
<feature type="compositionally biased region" description="Basic residues" evidence="15">
    <location>
        <begin position="133"/>
        <end position="148"/>
    </location>
</feature>
<dbReference type="Pfam" id="PF00672">
    <property type="entry name" value="HAMP"/>
    <property type="match status" value="1"/>
</dbReference>
<dbReference type="GeneID" id="84895189"/>
<dbReference type="InterPro" id="IPR005467">
    <property type="entry name" value="His_kinase_dom"/>
</dbReference>
<keyword evidence="10" id="KW-0067">ATP-binding</keyword>
<gene>
    <name evidence="19" type="primary">mtrB</name>
    <name evidence="19" type="ORF">LC603019_01286</name>
</gene>
<dbReference type="InterPro" id="IPR004358">
    <property type="entry name" value="Sig_transdc_His_kin-like_C"/>
</dbReference>
<keyword evidence="12" id="KW-0902">Two-component regulatory system</keyword>
<keyword evidence="9 19" id="KW-0418">Kinase</keyword>
<evidence type="ECO:0000256" key="14">
    <source>
        <dbReference type="ARBA" id="ARBA00035305"/>
    </source>
</evidence>
<keyword evidence="6" id="KW-0808">Transferase</keyword>
<dbReference type="GO" id="GO:0000155">
    <property type="term" value="F:phosphorelay sensor kinase activity"/>
    <property type="evidence" value="ECO:0007669"/>
    <property type="project" value="InterPro"/>
</dbReference>
<dbReference type="EMBL" id="LR584267">
    <property type="protein sequence ID" value="VHO01307.1"/>
    <property type="molecule type" value="Genomic_DNA"/>
</dbReference>
<feature type="transmembrane region" description="Helical" evidence="16">
    <location>
        <begin position="183"/>
        <end position="206"/>
    </location>
</feature>
<dbReference type="Pfam" id="PF00512">
    <property type="entry name" value="HisKA"/>
    <property type="match status" value="1"/>
</dbReference>
<evidence type="ECO:0000256" key="13">
    <source>
        <dbReference type="ARBA" id="ARBA00023136"/>
    </source>
</evidence>
<evidence type="ECO:0000256" key="1">
    <source>
        <dbReference type="ARBA" id="ARBA00000085"/>
    </source>
</evidence>
<feature type="region of interest" description="Disordered" evidence="15">
    <location>
        <begin position="115"/>
        <end position="159"/>
    </location>
</feature>
<dbReference type="InterPro" id="IPR036097">
    <property type="entry name" value="HisK_dim/P_sf"/>
</dbReference>
<dbReference type="PANTHER" id="PTHR43547">
    <property type="entry name" value="TWO-COMPONENT HISTIDINE KINASE"/>
    <property type="match status" value="1"/>
</dbReference>
<dbReference type="InterPro" id="IPR036890">
    <property type="entry name" value="HATPase_C_sf"/>
</dbReference>
<dbReference type="Gene3D" id="3.30.565.10">
    <property type="entry name" value="Histidine kinase-like ATPase, C-terminal domain"/>
    <property type="match status" value="1"/>
</dbReference>
<organism evidence="19 20">
    <name type="scientific">Lawsonella clevelandensis</name>
    <dbReference type="NCBI Taxonomy" id="1528099"/>
    <lineage>
        <taxon>Bacteria</taxon>
        <taxon>Bacillati</taxon>
        <taxon>Actinomycetota</taxon>
        <taxon>Actinomycetes</taxon>
        <taxon>Mycobacteriales</taxon>
        <taxon>Lawsonellaceae</taxon>
        <taxon>Lawsonella</taxon>
    </lineage>
</organism>
<dbReference type="InterPro" id="IPR003661">
    <property type="entry name" value="HisK_dim/P_dom"/>
</dbReference>
<feature type="compositionally biased region" description="Polar residues" evidence="15">
    <location>
        <begin position="785"/>
        <end position="799"/>
    </location>
</feature>
<dbReference type="GO" id="GO:0005524">
    <property type="term" value="F:ATP binding"/>
    <property type="evidence" value="ECO:0007669"/>
    <property type="project" value="UniProtKB-KW"/>
</dbReference>
<dbReference type="Pfam" id="PF02518">
    <property type="entry name" value="HATPase_c"/>
    <property type="match status" value="1"/>
</dbReference>
<keyword evidence="20" id="KW-1185">Reference proteome</keyword>